<evidence type="ECO:0000256" key="1">
    <source>
        <dbReference type="ARBA" id="ARBA00004123"/>
    </source>
</evidence>
<comment type="subcellular location">
    <subcellularLocation>
        <location evidence="1">Nucleus</location>
    </subcellularLocation>
</comment>
<feature type="region of interest" description="Disordered" evidence="7">
    <location>
        <begin position="353"/>
        <end position="375"/>
    </location>
</feature>
<evidence type="ECO:0000256" key="6">
    <source>
        <dbReference type="SAM" id="Coils"/>
    </source>
</evidence>
<dbReference type="GO" id="GO:0005634">
    <property type="term" value="C:nucleus"/>
    <property type="evidence" value="ECO:0007669"/>
    <property type="project" value="UniProtKB-SubCell"/>
</dbReference>
<dbReference type="GO" id="GO:0003677">
    <property type="term" value="F:DNA binding"/>
    <property type="evidence" value="ECO:0007669"/>
    <property type="project" value="UniProtKB-KW"/>
</dbReference>
<feature type="compositionally biased region" description="Gly residues" evidence="7">
    <location>
        <begin position="7"/>
        <end position="23"/>
    </location>
</feature>
<evidence type="ECO:0000256" key="5">
    <source>
        <dbReference type="ARBA" id="ARBA00023242"/>
    </source>
</evidence>
<dbReference type="InterPro" id="IPR044759">
    <property type="entry name" value="bZIP_RF2"/>
</dbReference>
<keyword evidence="3" id="KW-0238">DNA-binding</keyword>
<feature type="region of interest" description="Disordered" evidence="7">
    <location>
        <begin position="1"/>
        <end position="64"/>
    </location>
</feature>
<dbReference type="Gene3D" id="1.20.5.170">
    <property type="match status" value="1"/>
</dbReference>
<accession>A0ABC9BK92</accession>
<proteinExistence type="predicted"/>
<evidence type="ECO:0000256" key="4">
    <source>
        <dbReference type="ARBA" id="ARBA00023163"/>
    </source>
</evidence>
<dbReference type="InterPro" id="IPR004827">
    <property type="entry name" value="bZIP"/>
</dbReference>
<feature type="region of interest" description="Disordered" evidence="7">
    <location>
        <begin position="116"/>
        <end position="145"/>
    </location>
</feature>
<reference evidence="10" key="1">
    <citation type="submission" date="2024-06" db="EMBL/GenBank/DDBJ databases">
        <authorList>
            <person name="Ryan C."/>
        </authorList>
    </citation>
    <scope>NUCLEOTIDE SEQUENCE [LARGE SCALE GENOMIC DNA]</scope>
</reference>
<evidence type="ECO:0000256" key="2">
    <source>
        <dbReference type="ARBA" id="ARBA00023015"/>
    </source>
</evidence>
<dbReference type="FunFam" id="1.20.5.170:FF:000083">
    <property type="entry name" value="Transcription factor VIP1"/>
    <property type="match status" value="1"/>
</dbReference>
<keyword evidence="5" id="KW-0539">Nucleus</keyword>
<feature type="coiled-coil region" evidence="6">
    <location>
        <begin position="208"/>
        <end position="263"/>
    </location>
</feature>
<dbReference type="PROSITE" id="PS50217">
    <property type="entry name" value="BZIP"/>
    <property type="match status" value="1"/>
</dbReference>
<reference evidence="9 10" key="2">
    <citation type="submission" date="2024-10" db="EMBL/GenBank/DDBJ databases">
        <authorList>
            <person name="Ryan C."/>
        </authorList>
    </citation>
    <scope>NUCLEOTIDE SEQUENCE [LARGE SCALE GENOMIC DNA]</scope>
</reference>
<keyword evidence="6" id="KW-0175">Coiled coil</keyword>
<protein>
    <recommendedName>
        <fullName evidence="8">BZIP domain-containing protein</fullName>
    </recommendedName>
</protein>
<dbReference type="CDD" id="cd14703">
    <property type="entry name" value="bZIP_plant_RF2"/>
    <property type="match status" value="1"/>
</dbReference>
<name>A0ABC9BK92_9POAL</name>
<dbReference type="SUPFAM" id="SSF57959">
    <property type="entry name" value="Leucine zipper domain"/>
    <property type="match status" value="1"/>
</dbReference>
<dbReference type="PANTHER" id="PTHR13690">
    <property type="entry name" value="TRANSCRIPTION FACTOR POSF21-RELATED"/>
    <property type="match status" value="1"/>
</dbReference>
<evidence type="ECO:0000256" key="3">
    <source>
        <dbReference type="ARBA" id="ARBA00023125"/>
    </source>
</evidence>
<organism evidence="9 10">
    <name type="scientific">Urochloa decumbens</name>
    <dbReference type="NCBI Taxonomy" id="240449"/>
    <lineage>
        <taxon>Eukaryota</taxon>
        <taxon>Viridiplantae</taxon>
        <taxon>Streptophyta</taxon>
        <taxon>Embryophyta</taxon>
        <taxon>Tracheophyta</taxon>
        <taxon>Spermatophyta</taxon>
        <taxon>Magnoliopsida</taxon>
        <taxon>Liliopsida</taxon>
        <taxon>Poales</taxon>
        <taxon>Poaceae</taxon>
        <taxon>PACMAD clade</taxon>
        <taxon>Panicoideae</taxon>
        <taxon>Panicodae</taxon>
        <taxon>Paniceae</taxon>
        <taxon>Melinidinae</taxon>
        <taxon>Urochloa</taxon>
    </lineage>
</organism>
<dbReference type="SMART" id="SM00338">
    <property type="entry name" value="BRLZ"/>
    <property type="match status" value="1"/>
</dbReference>
<keyword evidence="4" id="KW-0804">Transcription</keyword>
<feature type="domain" description="BZIP" evidence="8">
    <location>
        <begin position="190"/>
        <end position="253"/>
    </location>
</feature>
<gene>
    <name evidence="9" type="ORF">URODEC1_LOCUS65039</name>
</gene>
<dbReference type="AlphaFoldDB" id="A0ABC9BK92"/>
<dbReference type="PANTHER" id="PTHR13690:SF121">
    <property type="entry name" value="BZIP TRANSCRIPTION FACTOR SUPERFAMILY PROTEIN-RELATED"/>
    <property type="match status" value="1"/>
</dbReference>
<keyword evidence="10" id="KW-1185">Reference proteome</keyword>
<dbReference type="Proteomes" id="UP001497457">
    <property type="component" value="Chromosome 26rd"/>
</dbReference>
<dbReference type="Pfam" id="PF07716">
    <property type="entry name" value="bZIP_2"/>
    <property type="match status" value="1"/>
</dbReference>
<dbReference type="InterPro" id="IPR046347">
    <property type="entry name" value="bZIP_sf"/>
</dbReference>
<evidence type="ECO:0000256" key="7">
    <source>
        <dbReference type="SAM" id="MobiDB-lite"/>
    </source>
</evidence>
<evidence type="ECO:0000259" key="8">
    <source>
        <dbReference type="PROSITE" id="PS50217"/>
    </source>
</evidence>
<evidence type="ECO:0000313" key="10">
    <source>
        <dbReference type="Proteomes" id="UP001497457"/>
    </source>
</evidence>
<keyword evidence="2" id="KW-0805">Transcription regulation</keyword>
<sequence>MDTTPIPGGGGGGGDAEGGGDGCAGDAPAMQSSRDEVAASPTPHTECDMSRMPDSPMRKPGHRRALSDIIGLPDDLDLGAPGSGDGPALSDENEEELFSMFLDVEKLNSRCGASESESSCAMAGGGGDAKQMSAAPVSGLRPKHHQRHSMDASSSIDAELFGASAMDGVSPAEAKKAMSAAKLAELALIDPKKAKRIINNRQSAARSKERKMRYIAELERKVQFMQREATALATQLALLQRDTAGLTAENSELKIRLQNTEQQVHLQDALNDALKSELQRLKMATGQMGNGGGPMNFGTSPHPFGTNQQVFHPNQGMPLPFAAMQQQQPHPNQQFHPLQTQQLQQEAALNLNMKGPAPVPNQWQWGDAWSESSSS</sequence>
<feature type="region of interest" description="Disordered" evidence="7">
    <location>
        <begin position="72"/>
        <end position="91"/>
    </location>
</feature>
<dbReference type="EMBL" id="OZ075136">
    <property type="protein sequence ID" value="CAL5000799.1"/>
    <property type="molecule type" value="Genomic_DNA"/>
</dbReference>
<evidence type="ECO:0000313" key="9">
    <source>
        <dbReference type="EMBL" id="CAL5000799.1"/>
    </source>
</evidence>